<dbReference type="Gene3D" id="3.90.550.10">
    <property type="entry name" value="Spore Coat Polysaccharide Biosynthesis Protein SpsA, Chain A"/>
    <property type="match status" value="1"/>
</dbReference>
<name>A0A6M3KU85_9ZZZZ</name>
<proteinExistence type="predicted"/>
<dbReference type="CDD" id="cd00761">
    <property type="entry name" value="Glyco_tranf_GTA_type"/>
    <property type="match status" value="1"/>
</dbReference>
<dbReference type="EMBL" id="MT142547">
    <property type="protein sequence ID" value="QJA85004.1"/>
    <property type="molecule type" value="Genomic_DNA"/>
</dbReference>
<organism evidence="1">
    <name type="scientific">viral metagenome</name>
    <dbReference type="NCBI Taxonomy" id="1070528"/>
    <lineage>
        <taxon>unclassified sequences</taxon>
        <taxon>metagenomes</taxon>
        <taxon>organismal metagenomes</taxon>
    </lineage>
</organism>
<keyword evidence="1" id="KW-0808">Transferase</keyword>
<dbReference type="SUPFAM" id="SSF53448">
    <property type="entry name" value="Nucleotide-diphospho-sugar transferases"/>
    <property type="match status" value="1"/>
</dbReference>
<reference evidence="1" key="1">
    <citation type="submission" date="2020-03" db="EMBL/GenBank/DDBJ databases">
        <title>The deep terrestrial virosphere.</title>
        <authorList>
            <person name="Holmfeldt K."/>
            <person name="Nilsson E."/>
            <person name="Simone D."/>
            <person name="Lopez-Fernandez M."/>
            <person name="Wu X."/>
            <person name="de Brujin I."/>
            <person name="Lundin D."/>
            <person name="Andersson A."/>
            <person name="Bertilsson S."/>
            <person name="Dopson M."/>
        </authorList>
    </citation>
    <scope>NUCLEOTIDE SEQUENCE</scope>
    <source>
        <strain evidence="1">MM415B02303</strain>
    </source>
</reference>
<dbReference type="AlphaFoldDB" id="A0A6M3KU85"/>
<dbReference type="GO" id="GO:0016740">
    <property type="term" value="F:transferase activity"/>
    <property type="evidence" value="ECO:0007669"/>
    <property type="project" value="UniProtKB-KW"/>
</dbReference>
<evidence type="ECO:0000313" key="1">
    <source>
        <dbReference type="EMBL" id="QJA85004.1"/>
    </source>
</evidence>
<gene>
    <name evidence="1" type="ORF">MM415B02303_0012</name>
</gene>
<accession>A0A6M3KU85</accession>
<protein>
    <submittedName>
        <fullName evidence="1">Putative glycosyltransferase</fullName>
    </submittedName>
</protein>
<sequence length="220" mass="25142">MKYYVPGVGDNVHQYLLKKVTDEFKIYEMHDASVFFKQSTPDVPIFNGNDDHANSLNWAIKNCGSNKWIIFCHSDMLFKRDIITPLIALMNDRSALVGVYNHCYAINRDAFYKVGVRFNAISSFRVIPTPNINGCDFEVKHKNDLACPADAKVIYGWDTGQLLVLMMIAHGWVCDISGLHPLRDYVEHMGSGHGYTTEVTRESQKARLQDWMRQYGGQKL</sequence>
<dbReference type="InterPro" id="IPR029044">
    <property type="entry name" value="Nucleotide-diphossugar_trans"/>
</dbReference>